<evidence type="ECO:0000313" key="1">
    <source>
        <dbReference type="EMBL" id="KAI4329823.1"/>
    </source>
</evidence>
<dbReference type="Proteomes" id="UP001057402">
    <property type="component" value="Chromosome 8"/>
</dbReference>
<reference evidence="2" key="1">
    <citation type="journal article" date="2023" name="Front. Plant Sci.">
        <title>Chromosomal-level genome assembly of Melastoma candidum provides insights into trichome evolution.</title>
        <authorList>
            <person name="Zhong Y."/>
            <person name="Wu W."/>
            <person name="Sun C."/>
            <person name="Zou P."/>
            <person name="Liu Y."/>
            <person name="Dai S."/>
            <person name="Zhou R."/>
        </authorList>
    </citation>
    <scope>NUCLEOTIDE SEQUENCE [LARGE SCALE GENOMIC DNA]</scope>
</reference>
<name>A0ACB9N1I5_9MYRT</name>
<dbReference type="EMBL" id="CM042887">
    <property type="protein sequence ID" value="KAI4329823.1"/>
    <property type="molecule type" value="Genomic_DNA"/>
</dbReference>
<gene>
    <name evidence="1" type="ORF">MLD38_028166</name>
</gene>
<keyword evidence="2" id="KW-1185">Reference proteome</keyword>
<proteinExistence type="predicted"/>
<organism evidence="1 2">
    <name type="scientific">Melastoma candidum</name>
    <dbReference type="NCBI Taxonomy" id="119954"/>
    <lineage>
        <taxon>Eukaryota</taxon>
        <taxon>Viridiplantae</taxon>
        <taxon>Streptophyta</taxon>
        <taxon>Embryophyta</taxon>
        <taxon>Tracheophyta</taxon>
        <taxon>Spermatophyta</taxon>
        <taxon>Magnoliopsida</taxon>
        <taxon>eudicotyledons</taxon>
        <taxon>Gunneridae</taxon>
        <taxon>Pentapetalae</taxon>
        <taxon>rosids</taxon>
        <taxon>malvids</taxon>
        <taxon>Myrtales</taxon>
        <taxon>Melastomataceae</taxon>
        <taxon>Melastomatoideae</taxon>
        <taxon>Melastomateae</taxon>
        <taxon>Melastoma</taxon>
    </lineage>
</organism>
<comment type="caution">
    <text evidence="1">The sequence shown here is derived from an EMBL/GenBank/DDBJ whole genome shotgun (WGS) entry which is preliminary data.</text>
</comment>
<sequence>MSATLAAPATPCCHCPNPRKPPGSKHVATLGVGDANNPSSPAFPHQDPSFSAMSCPHGLFRGILMRNEEERGVGGDPFLLPSWNDRTARQCYSGRPSFLVGLIVRMSCLVLFRPMV</sequence>
<protein>
    <submittedName>
        <fullName evidence="1">Uncharacterized protein</fullName>
    </submittedName>
</protein>
<accession>A0ACB9N1I5</accession>
<evidence type="ECO:0000313" key="2">
    <source>
        <dbReference type="Proteomes" id="UP001057402"/>
    </source>
</evidence>